<name>A0A077F9V5_9PSED</name>
<evidence type="ECO:0000256" key="1">
    <source>
        <dbReference type="ARBA" id="ARBA00005125"/>
    </source>
</evidence>
<comment type="similarity">
    <text evidence="2">Belongs to the NAD(P)-dependent epimerase/dehydratase family.</text>
</comment>
<comment type="pathway">
    <text evidence="1">Bacterial outer membrane biogenesis; LPS O-antigen biosynthesis.</text>
</comment>
<dbReference type="Pfam" id="PF01370">
    <property type="entry name" value="Epimerase"/>
    <property type="match status" value="1"/>
</dbReference>
<proteinExistence type="inferred from homology"/>
<dbReference type="EMBL" id="CP009048">
    <property type="protein sequence ID" value="AIL60614.1"/>
    <property type="molecule type" value="Genomic_DNA"/>
</dbReference>
<accession>A0A077F9V5</accession>
<dbReference type="PANTHER" id="PTHR43000">
    <property type="entry name" value="DTDP-D-GLUCOSE 4,6-DEHYDRATASE-RELATED"/>
    <property type="match status" value="1"/>
</dbReference>
<dbReference type="Gene3D" id="3.40.50.720">
    <property type="entry name" value="NAD(P)-binding Rossmann-like Domain"/>
    <property type="match status" value="1"/>
</dbReference>
<dbReference type="HOGENOM" id="CLU_007383_1_7_6"/>
<dbReference type="OrthoDB" id="9803010at2"/>
<protein>
    <submittedName>
        <fullName evidence="4">dTDP-glucose 4,6 dehydratase</fullName>
    </submittedName>
</protein>
<evidence type="ECO:0000259" key="3">
    <source>
        <dbReference type="Pfam" id="PF01370"/>
    </source>
</evidence>
<dbReference type="KEGG" id="palk:PSAKL28_13880"/>
<dbReference type="InterPro" id="IPR036291">
    <property type="entry name" value="NAD(P)-bd_dom_sf"/>
</dbReference>
<dbReference type="AlphaFoldDB" id="A0A077F9V5"/>
<reference evidence="4 5" key="1">
    <citation type="submission" date="2014-07" db="EMBL/GenBank/DDBJ databases">
        <authorList>
            <person name="Lee K."/>
            <person name="Lim J.Y."/>
            <person name="Hwang I."/>
        </authorList>
    </citation>
    <scope>NUCLEOTIDE SEQUENCE [LARGE SCALE GENOMIC DNA]</scope>
    <source>
        <strain evidence="4 5">KL28</strain>
    </source>
</reference>
<evidence type="ECO:0000313" key="4">
    <source>
        <dbReference type="EMBL" id="AIL60614.1"/>
    </source>
</evidence>
<evidence type="ECO:0000256" key="2">
    <source>
        <dbReference type="ARBA" id="ARBA00007637"/>
    </source>
</evidence>
<sequence>MKVLVVGAYGFIGRRLVTKLEQLGYQVAKADIFRQGTDDCEVFSPDQPDFQKLFASQSPDVCINCTGAASVPASFDTPFNDYTLNTLRVIQMLEAIRLVSPETRFIHFSSAAVYGNPLASPISETADIAPLSPYGWHKRSAELACQEYHALYKVQSLSLRVFSAYGPGLKKQIFWDVYQKALASNKQIELFGTGLETRDFIYVDDIAVCVDTLIQHAVFDARAVNVANGEASTIADAVSTLLEALNFKRDIMFSGAGRQGDPSCWQADVSYLNSIGFTPAYSLKQGLAEVARWMAGVQ</sequence>
<dbReference type="InterPro" id="IPR001509">
    <property type="entry name" value="Epimerase_deHydtase"/>
</dbReference>
<dbReference type="eggNOG" id="COG0451">
    <property type="taxonomic scope" value="Bacteria"/>
</dbReference>
<dbReference type="RefSeq" id="WP_038608321.1">
    <property type="nucleotide sequence ID" value="NZ_CP009048.1"/>
</dbReference>
<gene>
    <name evidence="4" type="ORF">PSAKL28_13880</name>
</gene>
<feature type="domain" description="NAD-dependent epimerase/dehydratase" evidence="3">
    <location>
        <begin position="3"/>
        <end position="227"/>
    </location>
</feature>
<evidence type="ECO:0000313" key="5">
    <source>
        <dbReference type="Proteomes" id="UP000028931"/>
    </source>
</evidence>
<dbReference type="SUPFAM" id="SSF51735">
    <property type="entry name" value="NAD(P)-binding Rossmann-fold domains"/>
    <property type="match status" value="1"/>
</dbReference>
<organism evidence="4 5">
    <name type="scientific">Pseudomonas alkylphenolica</name>
    <dbReference type="NCBI Taxonomy" id="237609"/>
    <lineage>
        <taxon>Bacteria</taxon>
        <taxon>Pseudomonadati</taxon>
        <taxon>Pseudomonadota</taxon>
        <taxon>Gammaproteobacteria</taxon>
        <taxon>Pseudomonadales</taxon>
        <taxon>Pseudomonadaceae</taxon>
        <taxon>Pseudomonas</taxon>
    </lineage>
</organism>
<dbReference type="Proteomes" id="UP000028931">
    <property type="component" value="Chromosome"/>
</dbReference>